<dbReference type="GO" id="GO:0016811">
    <property type="term" value="F:hydrolase activity, acting on carbon-nitrogen (but not peptide) bonds, in linear amides"/>
    <property type="evidence" value="ECO:0007669"/>
    <property type="project" value="InterPro"/>
</dbReference>
<protein>
    <submittedName>
        <fullName evidence="7">Penicillin acylase family protein</fullName>
    </submittedName>
</protein>
<dbReference type="GO" id="GO:0046872">
    <property type="term" value="F:metal ion binding"/>
    <property type="evidence" value="ECO:0007669"/>
    <property type="project" value="UniProtKB-KW"/>
</dbReference>
<dbReference type="Gene3D" id="3.60.20.10">
    <property type="entry name" value="Glutamine Phosphoribosylpyrophosphate, subunit 1, domain 1"/>
    <property type="match status" value="1"/>
</dbReference>
<comment type="cofactor">
    <cofactor evidence="6">
        <name>Ca(2+)</name>
        <dbReference type="ChEBI" id="CHEBI:29108"/>
    </cofactor>
    <text evidence="6">Binds 1 Ca(2+) ion per dimer.</text>
</comment>
<evidence type="ECO:0000256" key="6">
    <source>
        <dbReference type="PIRSR" id="PIRSR001227-2"/>
    </source>
</evidence>
<dbReference type="AlphaFoldDB" id="A0A4Z0WK76"/>
<dbReference type="GO" id="GO:0017000">
    <property type="term" value="P:antibiotic biosynthetic process"/>
    <property type="evidence" value="ECO:0007669"/>
    <property type="project" value="InterPro"/>
</dbReference>
<dbReference type="PANTHER" id="PTHR34218:SF4">
    <property type="entry name" value="ACYL-HOMOSERINE LACTONE ACYLASE QUIP"/>
    <property type="match status" value="1"/>
</dbReference>
<dbReference type="PIRSF" id="PIRSF001227">
    <property type="entry name" value="Pen_acylase"/>
    <property type="match status" value="1"/>
</dbReference>
<evidence type="ECO:0000256" key="4">
    <source>
        <dbReference type="ARBA" id="ARBA00038735"/>
    </source>
</evidence>
<dbReference type="InterPro" id="IPR014395">
    <property type="entry name" value="Pen/GL7ACA/AHL_acylase"/>
</dbReference>
<evidence type="ECO:0000256" key="3">
    <source>
        <dbReference type="ARBA" id="ARBA00023145"/>
    </source>
</evidence>
<feature type="binding site" evidence="6">
    <location>
        <position position="338"/>
    </location>
    <ligand>
        <name>Ca(2+)</name>
        <dbReference type="ChEBI" id="CHEBI:29108"/>
    </ligand>
</feature>
<dbReference type="Gene3D" id="2.30.120.10">
    <property type="match status" value="1"/>
</dbReference>
<comment type="caution">
    <text evidence="7">The sequence shown here is derived from an EMBL/GenBank/DDBJ whole genome shotgun (WGS) entry which is preliminary data.</text>
</comment>
<accession>A0A4Z0WK76</accession>
<dbReference type="SUPFAM" id="SSF56235">
    <property type="entry name" value="N-terminal nucleophile aminohydrolases (Ntn hydrolases)"/>
    <property type="match status" value="1"/>
</dbReference>
<proteinExistence type="inferred from homology"/>
<dbReference type="OrthoDB" id="9760084at2"/>
<feature type="active site" description="Nucleophile" evidence="5">
    <location>
        <position position="264"/>
    </location>
</feature>
<evidence type="ECO:0000256" key="2">
    <source>
        <dbReference type="ARBA" id="ARBA00022801"/>
    </source>
</evidence>
<dbReference type="Pfam" id="PF01804">
    <property type="entry name" value="Penicil_amidase"/>
    <property type="match status" value="1"/>
</dbReference>
<reference evidence="7 8" key="1">
    <citation type="submission" date="2019-04" db="EMBL/GenBank/DDBJ databases">
        <title>Natronospirillum operosus gen. nov., sp. nov., a haloalkaliphilic satellite isolated from decaying biomass of laboratory culture of cyanobacterium Geitlerinema sp. and proposal of Natronospirillaceae fam. nov. and Saccharospirillaceae fam. nov.</title>
        <authorList>
            <person name="Kevbrin V."/>
            <person name="Boltyanskaya Y."/>
            <person name="Koziaeva V."/>
            <person name="Grouzdev D.S."/>
            <person name="Park M."/>
            <person name="Cho J."/>
        </authorList>
    </citation>
    <scope>NUCLEOTIDE SEQUENCE [LARGE SCALE GENOMIC DNA]</scope>
    <source>
        <strain evidence="7 8">G-116</strain>
    </source>
</reference>
<keyword evidence="8" id="KW-1185">Reference proteome</keyword>
<evidence type="ECO:0000313" key="8">
    <source>
        <dbReference type="Proteomes" id="UP000297475"/>
    </source>
</evidence>
<sequence length="795" mass="88536">MRRLGRWAGSLLLLLLVLVVAGTGFIYWQLAGSLAQLDGEVRHAALQDAVRIDRDAQGIPMITATDRADSAFALGFLHAQERYFQMDLLRRNSAGELAGLFGAAGLDHDRSLRRHQFRQRAEAALDTLPEAQRHLLDRYVEGVNAGLQELRSQPFEYWLLGTEPESWQAEDTYLALYSMYLDLQPNWAQQEVSRATMRDLLPADWFDFLQPDGGEWDAPLQGEARTFDAPIPEQSLNALAASTQGAPENDTDDWQYQDPIAPGSNNWSVGGGLTEDGTAMLANDMHLGLAVPNIWYRASWVVPAADRVVSGATLPGAPAMVVGSNEHIAWGFTNSFGDYHDVIVLQTRNNDTEYRTPDGWAPIEVVTEQIAVQGEDDYEHRLRRTHWGPVVGRDHQGRLLVMRWVAHDPEGANLNHLLLESASSVEEALPIAQASGIPTQNMLVADRHGDHAWTLMGRIPRRFGDLDGREPADWSDGTRGWDGYLAPEDYPVLRPAQDDRLWSANARVVTGDWLQLVGQGYYALGARQQQIRDSLQAADRFTEADFLALQLDDRALLMRRWRELLLDVLADAEETALLELRAEVEAGALHAAADDVGYRIVRRWREQIIDGTTGVVFRHLRAQAGSAFQPGWVSHRLEYPAWALVSTQPEHQVPAPHASWPEFLLAVARDIHAELTADDATLAEQTWGEFNRAHIVHPLAAEIPVLGRFLRMPDDPLSGDWMLPRVQSPHIGASQRLVVRPGQEAEAIFHMATGQSGHPLSPFFDSGHRDWVEGRPSPLLPGDAAYQLYLLPAGD</sequence>
<keyword evidence="3" id="KW-0865">Zymogen</keyword>
<evidence type="ECO:0000256" key="5">
    <source>
        <dbReference type="PIRSR" id="PIRSR001227-1"/>
    </source>
</evidence>
<keyword evidence="2" id="KW-0378">Hydrolase</keyword>
<dbReference type="InterPro" id="IPR029055">
    <property type="entry name" value="Ntn_hydrolases_N"/>
</dbReference>
<name>A0A4Z0WK76_9GAMM</name>
<dbReference type="InterPro" id="IPR043146">
    <property type="entry name" value="Penicillin_amidase_N_B-knob"/>
</dbReference>
<comment type="subunit">
    <text evidence="4">Heterodimer of an alpha subunit and a beta subunit processed from the same precursor.</text>
</comment>
<dbReference type="CDD" id="cd03747">
    <property type="entry name" value="Ntn_PGA_like"/>
    <property type="match status" value="1"/>
</dbReference>
<dbReference type="PANTHER" id="PTHR34218">
    <property type="entry name" value="PEPTIDASE S45 PENICILLIN AMIDASE"/>
    <property type="match status" value="1"/>
</dbReference>
<dbReference type="InterPro" id="IPR043147">
    <property type="entry name" value="Penicillin_amidase_A-knob"/>
</dbReference>
<keyword evidence="6" id="KW-0479">Metal-binding</keyword>
<feature type="binding site" evidence="6">
    <location>
        <position position="341"/>
    </location>
    <ligand>
        <name>Ca(2+)</name>
        <dbReference type="ChEBI" id="CHEBI:29108"/>
    </ligand>
</feature>
<dbReference type="Gene3D" id="1.10.1400.10">
    <property type="match status" value="1"/>
</dbReference>
<feature type="binding site" evidence="6">
    <location>
        <position position="191"/>
    </location>
    <ligand>
        <name>Ca(2+)</name>
        <dbReference type="ChEBI" id="CHEBI:29108"/>
    </ligand>
</feature>
<dbReference type="InterPro" id="IPR023343">
    <property type="entry name" value="Penicillin_amidase_dom1"/>
</dbReference>
<dbReference type="Proteomes" id="UP000297475">
    <property type="component" value="Unassembled WGS sequence"/>
</dbReference>
<dbReference type="EMBL" id="SRMF01000001">
    <property type="protein sequence ID" value="TGG96033.1"/>
    <property type="molecule type" value="Genomic_DNA"/>
</dbReference>
<dbReference type="InterPro" id="IPR002692">
    <property type="entry name" value="S45"/>
</dbReference>
<evidence type="ECO:0000256" key="1">
    <source>
        <dbReference type="ARBA" id="ARBA00006586"/>
    </source>
</evidence>
<dbReference type="Gene3D" id="1.10.439.10">
    <property type="entry name" value="Penicillin Amidohydrolase, domain 1"/>
    <property type="match status" value="1"/>
</dbReference>
<gene>
    <name evidence="7" type="ORF">E4656_00375</name>
</gene>
<comment type="similarity">
    <text evidence="1">Belongs to the peptidase S45 family.</text>
</comment>
<organism evidence="7 8">
    <name type="scientific">Natronospirillum operosum</name>
    <dbReference type="NCBI Taxonomy" id="2759953"/>
    <lineage>
        <taxon>Bacteria</taxon>
        <taxon>Pseudomonadati</taxon>
        <taxon>Pseudomonadota</taxon>
        <taxon>Gammaproteobacteria</taxon>
        <taxon>Oceanospirillales</taxon>
        <taxon>Natronospirillaceae</taxon>
        <taxon>Natronospirillum</taxon>
    </lineage>
</organism>
<evidence type="ECO:0000313" key="7">
    <source>
        <dbReference type="EMBL" id="TGG96033.1"/>
    </source>
</evidence>
<keyword evidence="6" id="KW-0106">Calcium</keyword>